<name>W6K323_9MICO</name>
<dbReference type="EMBL" id="CAJA01000511">
    <property type="protein sequence ID" value="CCH75590.1"/>
    <property type="molecule type" value="Genomic_DNA"/>
</dbReference>
<dbReference type="AlphaFoldDB" id="W6K323"/>
<evidence type="ECO:0000313" key="2">
    <source>
        <dbReference type="EMBL" id="CCH75590.1"/>
    </source>
</evidence>
<keyword evidence="3" id="KW-1185">Reference proteome</keyword>
<dbReference type="InterPro" id="IPR021458">
    <property type="entry name" value="Rv0495c"/>
</dbReference>
<evidence type="ECO:0000313" key="3">
    <source>
        <dbReference type="Proteomes" id="UP000035763"/>
    </source>
</evidence>
<comment type="similarity">
    <text evidence="1">Belongs to the Rv0495c family.</text>
</comment>
<sequence>MPRRRAITAPLCLQLAIVSETPLEIPRVWVEFDDPSDPDQRFRCDLTWLTSSWTCIFAGGCQGIYADRPDDGCCTLGAHFTDEEDMGRVAAVVGDLDASTWQHRPGSTGTDAWTEPEGDAIKTRVVDGACIFLNRPGFEAGPGCALHQQAVRSGQAPHTLKPDVCWQLPIRRTYRTVELPDDTSYLEVSIGEYDRRGWGPGGHDLDWYCSGNPSAHVGREPVFRSLRAELTELMGEAGYAELVLRCEAHLLNIKVLRSTGARTLLPLLMHPATVEARSRRTRKR</sequence>
<gene>
    <name evidence="2" type="ORF">BN11_830003</name>
</gene>
<reference evidence="2 3" key="1">
    <citation type="journal article" date="2013" name="ISME J.">
        <title>A metabolic model for members of the genus Tetrasphaera involved in enhanced biological phosphorus removal.</title>
        <authorList>
            <person name="Kristiansen R."/>
            <person name="Nguyen H.T.T."/>
            <person name="Saunders A.M."/>
            <person name="Nielsen J.L."/>
            <person name="Wimmer R."/>
            <person name="Le V.Q."/>
            <person name="McIlroy S.J."/>
            <person name="Petrovski S."/>
            <person name="Seviour R.J."/>
            <person name="Calteau A."/>
            <person name="Nielsen K.L."/>
            <person name="Nielsen P.H."/>
        </authorList>
    </citation>
    <scope>NUCLEOTIDE SEQUENCE [LARGE SCALE GENOMIC DNA]</scope>
    <source>
        <strain evidence="2 3">Ben110</strain>
    </source>
</reference>
<evidence type="ECO:0000256" key="1">
    <source>
        <dbReference type="ARBA" id="ARBA00093770"/>
    </source>
</evidence>
<dbReference type="Proteomes" id="UP000035763">
    <property type="component" value="Unassembled WGS sequence"/>
</dbReference>
<comment type="caution">
    <text evidence="2">The sequence shown here is derived from an EMBL/GenBank/DDBJ whole genome shotgun (WGS) entry which is preliminary data.</text>
</comment>
<dbReference type="STRING" id="1193182.BN11_830003"/>
<dbReference type="Pfam" id="PF11307">
    <property type="entry name" value="DUF3109"/>
    <property type="match status" value="1"/>
</dbReference>
<proteinExistence type="inferred from homology"/>
<organism evidence="2 3">
    <name type="scientific">Nostocoides australiense Ben110</name>
    <dbReference type="NCBI Taxonomy" id="1193182"/>
    <lineage>
        <taxon>Bacteria</taxon>
        <taxon>Bacillati</taxon>
        <taxon>Actinomycetota</taxon>
        <taxon>Actinomycetes</taxon>
        <taxon>Micrococcales</taxon>
        <taxon>Intrasporangiaceae</taxon>
        <taxon>Nostocoides</taxon>
    </lineage>
</organism>
<protein>
    <recommendedName>
        <fullName evidence="4">DUF3109 family protein</fullName>
    </recommendedName>
</protein>
<accession>W6K323</accession>
<evidence type="ECO:0008006" key="4">
    <source>
        <dbReference type="Google" id="ProtNLM"/>
    </source>
</evidence>